<gene>
    <name evidence="3" type="ORF">DYI23_03785</name>
</gene>
<sequence length="101" mass="11611">MKRPSQGPFLPWSALSCINGRNTLTFVSTCSRPCGLAKDRQRDDECLNEHLFRSCRDVRDIIENGKIDYNLNRPHPSLDGLTPHEFETQSNKDHTLNRTNL</sequence>
<evidence type="ECO:0000313" key="4">
    <source>
        <dbReference type="Proteomes" id="UP000705379"/>
    </source>
</evidence>
<dbReference type="GO" id="GO:0015074">
    <property type="term" value="P:DNA integration"/>
    <property type="evidence" value="ECO:0007669"/>
    <property type="project" value="InterPro"/>
</dbReference>
<reference evidence="3" key="2">
    <citation type="journal article" date="2021" name="Microorganisms">
        <title>Bacterial Dimethylsulfoniopropionate Biosynthesis in the East China Sea.</title>
        <authorList>
            <person name="Liu J."/>
            <person name="Zhang Y."/>
            <person name="Liu J."/>
            <person name="Zhong H."/>
            <person name="Williams B.T."/>
            <person name="Zheng Y."/>
            <person name="Curson A.R.J."/>
            <person name="Sun C."/>
            <person name="Sun H."/>
            <person name="Song D."/>
            <person name="Wagner Mackenzie B."/>
            <person name="Bermejo Martinez A."/>
            <person name="Todd J.D."/>
            <person name="Zhang X.H."/>
        </authorList>
    </citation>
    <scope>NUCLEOTIDE SEQUENCE</scope>
    <source>
        <strain evidence="3">AESS21</strain>
    </source>
</reference>
<comment type="caution">
    <text evidence="3">The sequence shown here is derived from an EMBL/GenBank/DDBJ whole genome shotgun (WGS) entry which is preliminary data.</text>
</comment>
<feature type="compositionally biased region" description="Basic and acidic residues" evidence="1">
    <location>
        <begin position="82"/>
        <end position="101"/>
    </location>
</feature>
<evidence type="ECO:0000256" key="1">
    <source>
        <dbReference type="SAM" id="MobiDB-lite"/>
    </source>
</evidence>
<protein>
    <recommendedName>
        <fullName evidence="2">Integrase catalytic domain-containing protein</fullName>
    </recommendedName>
</protein>
<evidence type="ECO:0000259" key="2">
    <source>
        <dbReference type="Pfam" id="PF13683"/>
    </source>
</evidence>
<organism evidence="3 4">
    <name type="scientific">Roseibium polysiphoniae</name>
    <dbReference type="NCBI Taxonomy" id="2571221"/>
    <lineage>
        <taxon>Bacteria</taxon>
        <taxon>Pseudomonadati</taxon>
        <taxon>Pseudomonadota</taxon>
        <taxon>Alphaproteobacteria</taxon>
        <taxon>Hyphomicrobiales</taxon>
        <taxon>Stappiaceae</taxon>
        <taxon>Roseibium</taxon>
    </lineage>
</organism>
<feature type="domain" description="Integrase catalytic" evidence="2">
    <location>
        <begin position="44"/>
        <end position="83"/>
    </location>
</feature>
<proteinExistence type="predicted"/>
<reference evidence="3" key="1">
    <citation type="submission" date="2018-08" db="EMBL/GenBank/DDBJ databases">
        <authorList>
            <person name="Jin W."/>
            <person name="Wang H."/>
            <person name="Yang Y."/>
            <person name="Li M."/>
            <person name="Liu J."/>
        </authorList>
    </citation>
    <scope>NUCLEOTIDE SEQUENCE</scope>
    <source>
        <strain evidence="3">AESS21</strain>
    </source>
</reference>
<name>A0A944CA52_9HYPH</name>
<dbReference type="Pfam" id="PF13683">
    <property type="entry name" value="rve_3"/>
    <property type="match status" value="1"/>
</dbReference>
<dbReference type="Proteomes" id="UP000705379">
    <property type="component" value="Unassembled WGS sequence"/>
</dbReference>
<accession>A0A944CA52</accession>
<dbReference type="EMBL" id="QTKU01000001">
    <property type="protein sequence ID" value="MBS8259334.1"/>
    <property type="molecule type" value="Genomic_DNA"/>
</dbReference>
<dbReference type="AlphaFoldDB" id="A0A944CA52"/>
<evidence type="ECO:0000313" key="3">
    <source>
        <dbReference type="EMBL" id="MBS8259334.1"/>
    </source>
</evidence>
<feature type="region of interest" description="Disordered" evidence="1">
    <location>
        <begin position="72"/>
        <end position="101"/>
    </location>
</feature>
<dbReference type="PROSITE" id="PS51257">
    <property type="entry name" value="PROKAR_LIPOPROTEIN"/>
    <property type="match status" value="1"/>
</dbReference>
<dbReference type="InterPro" id="IPR001584">
    <property type="entry name" value="Integrase_cat-core"/>
</dbReference>